<evidence type="ECO:0000256" key="1">
    <source>
        <dbReference type="SAM" id="MobiDB-lite"/>
    </source>
</evidence>
<comment type="caution">
    <text evidence="2">The sequence shown here is derived from an EMBL/GenBank/DDBJ whole genome shotgun (WGS) entry which is preliminary data.</text>
</comment>
<keyword evidence="3" id="KW-1185">Reference proteome</keyword>
<organism evidence="2 3">
    <name type="scientific">Paenarthrobacter aromaticivorans</name>
    <dbReference type="NCBI Taxonomy" id="2849150"/>
    <lineage>
        <taxon>Bacteria</taxon>
        <taxon>Bacillati</taxon>
        <taxon>Actinomycetota</taxon>
        <taxon>Actinomycetes</taxon>
        <taxon>Micrococcales</taxon>
        <taxon>Micrococcaceae</taxon>
        <taxon>Paenarthrobacter</taxon>
    </lineage>
</organism>
<feature type="compositionally biased region" description="Polar residues" evidence="1">
    <location>
        <begin position="55"/>
        <end position="73"/>
    </location>
</feature>
<gene>
    <name evidence="2" type="ORF">KSW38_10055</name>
</gene>
<dbReference type="EMBL" id="JAHOPC010000005">
    <property type="protein sequence ID" value="MBU8866632.1"/>
    <property type="molecule type" value="Genomic_DNA"/>
</dbReference>
<dbReference type="InterPro" id="IPR047789">
    <property type="entry name" value="CU044_5270-like"/>
</dbReference>
<feature type="region of interest" description="Disordered" evidence="1">
    <location>
        <begin position="48"/>
        <end position="73"/>
    </location>
</feature>
<accession>A0ABS6I8A1</accession>
<evidence type="ECO:0000313" key="2">
    <source>
        <dbReference type="EMBL" id="MBU8866632.1"/>
    </source>
</evidence>
<reference evidence="2 3" key="1">
    <citation type="submission" date="2021-06" db="EMBL/GenBank/DDBJ databases">
        <authorList>
            <person name="Jeong J.W."/>
        </authorList>
    </citation>
    <scope>NUCLEOTIDE SEQUENCE [LARGE SCALE GENOMIC DNA]</scope>
    <source>
        <strain evidence="2 3">MMS21-TAE1-1</strain>
    </source>
</reference>
<sequence>MNLSEVTYPKDTKSRVQILLVEEANRTSRSARNWLEITGIRARTLQPLGADAQHRSSASRAESNGEAQAQQLSQPKRILRRTILVSAAAAVLAGGLVVSDVIHLGGNTIPATAHAAELLNRAADSVIATTDPAVGPGQYLRLDMAESTIAYSESGLTWTARSDNQLFVPYDRNGEWVLNLGPLEPAEYFGAATKEKIENYYRSKELQSPEPGRQLRGLGGSVVFSANSVTFGNLSPTEEATIPREPAALVDWIKAEIKGTDASVWSFIAGQLATGIVPAEWRAALYRAAALVPGAIVTEQQITLDGRSGTAVGRTEDGVRTDVIFDPASGLFIGMRAVNETGNSSVPAGTTTAWTSVRTSVVDSID</sequence>
<dbReference type="Proteomes" id="UP000824166">
    <property type="component" value="Unassembled WGS sequence"/>
</dbReference>
<proteinExistence type="predicted"/>
<protein>
    <submittedName>
        <fullName evidence="2">CU044_5270 family protein</fullName>
    </submittedName>
</protein>
<evidence type="ECO:0000313" key="3">
    <source>
        <dbReference type="Proteomes" id="UP000824166"/>
    </source>
</evidence>
<dbReference type="RefSeq" id="WP_216924781.1">
    <property type="nucleotide sequence ID" value="NZ_JAHOPC010000005.1"/>
</dbReference>
<name>A0ABS6I8A1_9MICC</name>
<dbReference type="NCBIfam" id="NF038083">
    <property type="entry name" value="CU044_5270_fam"/>
    <property type="match status" value="1"/>
</dbReference>